<name>A0ABV3T0P1_9ACTN</name>
<proteinExistence type="inferred from homology"/>
<reference evidence="4 5" key="1">
    <citation type="submission" date="2024-07" db="EMBL/GenBank/DDBJ databases">
        <authorList>
            <person name="Lee S."/>
            <person name="Kang M."/>
        </authorList>
    </citation>
    <scope>NUCLEOTIDE SEQUENCE [LARGE SCALE GENOMIC DNA]</scope>
    <source>
        <strain evidence="4 5">DS6</strain>
    </source>
</reference>
<dbReference type="EMBL" id="JBFPJR010000013">
    <property type="protein sequence ID" value="MEX0427818.1"/>
    <property type="molecule type" value="Genomic_DNA"/>
</dbReference>
<feature type="domain" description="Peroxisomal multifunctional enzyme type 2-like N-terminal" evidence="3">
    <location>
        <begin position="20"/>
        <end position="154"/>
    </location>
</feature>
<organism evidence="4 5">
    <name type="scientific">Nocardioides eburneus</name>
    <dbReference type="NCBI Taxonomy" id="3231482"/>
    <lineage>
        <taxon>Bacteria</taxon>
        <taxon>Bacillati</taxon>
        <taxon>Actinomycetota</taxon>
        <taxon>Actinomycetes</taxon>
        <taxon>Propionibacteriales</taxon>
        <taxon>Nocardioidaceae</taxon>
        <taxon>Nocardioides</taxon>
    </lineage>
</organism>
<accession>A0ABV3T0P1</accession>
<dbReference type="CDD" id="cd03448">
    <property type="entry name" value="HDE_HSD"/>
    <property type="match status" value="1"/>
</dbReference>
<dbReference type="PANTHER" id="PTHR13078:SF56">
    <property type="entry name" value="PEROXISOMAL MULTIFUNCTIONAL ENZYME TYPE 2"/>
    <property type="match status" value="1"/>
</dbReference>
<dbReference type="Proteomes" id="UP001556631">
    <property type="component" value="Unassembled WGS sequence"/>
</dbReference>
<sequence>MPMNLDAVGSSIGPTTVAWSADDALLYALGVGAGQDDPLAELAYTTENTAGVEQRVLPTFGAILTQFRPPADGSARPRISFGSFDPAFLVHAEQSVALARPLPAAGTMDVTTRLAGIYDKGSGALVVTEAFGRLPDDPEDAPTVVSRSAVFIRGEGGFGVKGPSDPWRLPEREPDLVLHASTRPDQALLYRLSGDHNPLHTDPAFAGRAGFDRPILHGMCTYGVVARRLLTELAGGDPARFGSLRGRFSAPVLPGDALLIEVWGDGPEHRFRVVRTDGRLVLDRGAFVTR</sequence>
<comment type="caution">
    <text evidence="4">The sequence shown here is derived from an EMBL/GenBank/DDBJ whole genome shotgun (WGS) entry which is preliminary data.</text>
</comment>
<dbReference type="InterPro" id="IPR029069">
    <property type="entry name" value="HotDog_dom_sf"/>
</dbReference>
<dbReference type="Pfam" id="PF01575">
    <property type="entry name" value="MaoC_dehydratas"/>
    <property type="match status" value="1"/>
</dbReference>
<dbReference type="Pfam" id="PF22622">
    <property type="entry name" value="MFE-2_hydrat-2_N"/>
    <property type="match status" value="1"/>
</dbReference>
<dbReference type="InterPro" id="IPR002539">
    <property type="entry name" value="MaoC-like_dom"/>
</dbReference>
<feature type="domain" description="MaoC-like" evidence="2">
    <location>
        <begin position="170"/>
        <end position="274"/>
    </location>
</feature>
<dbReference type="InterPro" id="IPR054357">
    <property type="entry name" value="MFE-2_N"/>
</dbReference>
<comment type="similarity">
    <text evidence="1">Belongs to the enoyl-CoA hydratase/isomerase family.</text>
</comment>
<dbReference type="Gene3D" id="3.10.129.10">
    <property type="entry name" value="Hotdog Thioesterase"/>
    <property type="match status" value="1"/>
</dbReference>
<gene>
    <name evidence="4" type="ORF">AB3X52_09320</name>
</gene>
<evidence type="ECO:0000259" key="3">
    <source>
        <dbReference type="Pfam" id="PF22622"/>
    </source>
</evidence>
<evidence type="ECO:0000256" key="1">
    <source>
        <dbReference type="ARBA" id="ARBA00005254"/>
    </source>
</evidence>
<keyword evidence="5" id="KW-1185">Reference proteome</keyword>
<dbReference type="RefSeq" id="WP_367993563.1">
    <property type="nucleotide sequence ID" value="NZ_JBFPJR010000013.1"/>
</dbReference>
<dbReference type="PANTHER" id="PTHR13078">
    <property type="entry name" value="PEROXISOMAL MULTIFUNCTIONAL ENZYME TYPE 2-RELATED"/>
    <property type="match status" value="1"/>
</dbReference>
<protein>
    <submittedName>
        <fullName evidence="4">MaoC/PaaZ C-terminal domain-containing protein</fullName>
    </submittedName>
</protein>
<dbReference type="SUPFAM" id="SSF54637">
    <property type="entry name" value="Thioesterase/thiol ester dehydrase-isomerase"/>
    <property type="match status" value="2"/>
</dbReference>
<evidence type="ECO:0000313" key="5">
    <source>
        <dbReference type="Proteomes" id="UP001556631"/>
    </source>
</evidence>
<evidence type="ECO:0000259" key="2">
    <source>
        <dbReference type="Pfam" id="PF01575"/>
    </source>
</evidence>
<evidence type="ECO:0000313" key="4">
    <source>
        <dbReference type="EMBL" id="MEX0427818.1"/>
    </source>
</evidence>